<evidence type="ECO:0000313" key="2">
    <source>
        <dbReference type="Proteomes" id="UP001060085"/>
    </source>
</evidence>
<accession>A0ACC0AJI5</accession>
<dbReference type="EMBL" id="CM044706">
    <property type="protein sequence ID" value="KAI5659656.1"/>
    <property type="molecule type" value="Genomic_DNA"/>
</dbReference>
<protein>
    <submittedName>
        <fullName evidence="1">Uncharacterized protein</fullName>
    </submittedName>
</protein>
<evidence type="ECO:0000313" key="1">
    <source>
        <dbReference type="EMBL" id="KAI5659656.1"/>
    </source>
</evidence>
<reference evidence="2" key="1">
    <citation type="journal article" date="2023" name="Nat. Plants">
        <title>Single-cell RNA sequencing provides a high-resolution roadmap for understanding the multicellular compartmentation of specialized metabolism.</title>
        <authorList>
            <person name="Sun S."/>
            <person name="Shen X."/>
            <person name="Li Y."/>
            <person name="Li Y."/>
            <person name="Wang S."/>
            <person name="Li R."/>
            <person name="Zhang H."/>
            <person name="Shen G."/>
            <person name="Guo B."/>
            <person name="Wei J."/>
            <person name="Xu J."/>
            <person name="St-Pierre B."/>
            <person name="Chen S."/>
            <person name="Sun C."/>
        </authorList>
    </citation>
    <scope>NUCLEOTIDE SEQUENCE [LARGE SCALE GENOMIC DNA]</scope>
</reference>
<gene>
    <name evidence="1" type="ORF">M9H77_28449</name>
</gene>
<organism evidence="1 2">
    <name type="scientific">Catharanthus roseus</name>
    <name type="common">Madagascar periwinkle</name>
    <name type="synonym">Vinca rosea</name>
    <dbReference type="NCBI Taxonomy" id="4058"/>
    <lineage>
        <taxon>Eukaryota</taxon>
        <taxon>Viridiplantae</taxon>
        <taxon>Streptophyta</taxon>
        <taxon>Embryophyta</taxon>
        <taxon>Tracheophyta</taxon>
        <taxon>Spermatophyta</taxon>
        <taxon>Magnoliopsida</taxon>
        <taxon>eudicotyledons</taxon>
        <taxon>Gunneridae</taxon>
        <taxon>Pentapetalae</taxon>
        <taxon>asterids</taxon>
        <taxon>lamiids</taxon>
        <taxon>Gentianales</taxon>
        <taxon>Apocynaceae</taxon>
        <taxon>Rauvolfioideae</taxon>
        <taxon>Vinceae</taxon>
        <taxon>Catharanthinae</taxon>
        <taxon>Catharanthus</taxon>
    </lineage>
</organism>
<keyword evidence="2" id="KW-1185">Reference proteome</keyword>
<sequence length="129" mass="13480">MDGSVFGELRCRRGSNASCGRKSGEEEKFSGWNDGGAAPNWQSPPPPLVKVNTYGSFWNGRGGAAAVVQDGKGGVVVAVAAMPLQGLANSVMAVVLGVEYTNVVSLLKTQGNNLSSLGAYFWDKVNGTW</sequence>
<name>A0ACC0AJI5_CATRO</name>
<dbReference type="Proteomes" id="UP001060085">
    <property type="component" value="Linkage Group LG06"/>
</dbReference>
<proteinExistence type="predicted"/>
<comment type="caution">
    <text evidence="1">The sequence shown here is derived from an EMBL/GenBank/DDBJ whole genome shotgun (WGS) entry which is preliminary data.</text>
</comment>